<sequence>MQYKKIAAVAPLLAVASAQPMSLTKRDGTTWGPIVELGPSVGDAEIVSVLATIYPGEMPAEQNGGLYCWIGINNATQTGDLIQGIVGSYIHGQSECGTGSDADSQWCVLHDRIALMKTNGRRCISAEVYGWSDEVGNYNQYVGDLRTLDPNPSQGVTFNYTMTDSSSRLWVQTATNAKTGDVLATYQKESPQVTMINTAVECVDCTYLTDEQTWTNITIGLSAADENFGSTIMKNNGAESTDPTTEDGGKTWKISKITVPVVTPV</sequence>
<reference evidence="2" key="1">
    <citation type="journal article" date="2020" name="Stud. Mycol.">
        <title>101 Dothideomycetes genomes: a test case for predicting lifestyles and emergence of pathogens.</title>
        <authorList>
            <person name="Haridas S."/>
            <person name="Albert R."/>
            <person name="Binder M."/>
            <person name="Bloem J."/>
            <person name="Labutti K."/>
            <person name="Salamov A."/>
            <person name="Andreopoulos B."/>
            <person name="Baker S."/>
            <person name="Barry K."/>
            <person name="Bills G."/>
            <person name="Bluhm B."/>
            <person name="Cannon C."/>
            <person name="Castanera R."/>
            <person name="Culley D."/>
            <person name="Daum C."/>
            <person name="Ezra D."/>
            <person name="Gonzalez J."/>
            <person name="Henrissat B."/>
            <person name="Kuo A."/>
            <person name="Liang C."/>
            <person name="Lipzen A."/>
            <person name="Lutzoni F."/>
            <person name="Magnuson J."/>
            <person name="Mondo S."/>
            <person name="Nolan M."/>
            <person name="Ohm R."/>
            <person name="Pangilinan J."/>
            <person name="Park H.-J."/>
            <person name="Ramirez L."/>
            <person name="Alfaro M."/>
            <person name="Sun H."/>
            <person name="Tritt A."/>
            <person name="Yoshinaga Y."/>
            <person name="Zwiers L.-H."/>
            <person name="Turgeon B."/>
            <person name="Goodwin S."/>
            <person name="Spatafora J."/>
            <person name="Crous P."/>
            <person name="Grigoriev I."/>
        </authorList>
    </citation>
    <scope>NUCLEOTIDE SEQUENCE</scope>
    <source>
        <strain evidence="2">CBS 121167</strain>
    </source>
</reference>
<keyword evidence="3" id="KW-1185">Reference proteome</keyword>
<keyword evidence="1" id="KW-0732">Signal</keyword>
<feature type="signal peptide" evidence="1">
    <location>
        <begin position="1"/>
        <end position="18"/>
    </location>
</feature>
<evidence type="ECO:0000313" key="2">
    <source>
        <dbReference type="EMBL" id="KAF2136510.1"/>
    </source>
</evidence>
<dbReference type="RefSeq" id="XP_033392228.1">
    <property type="nucleotide sequence ID" value="XM_033535275.1"/>
</dbReference>
<proteinExistence type="predicted"/>
<dbReference type="GeneID" id="54292769"/>
<accession>A0A6A6AXM5</accession>
<evidence type="ECO:0000256" key="1">
    <source>
        <dbReference type="SAM" id="SignalP"/>
    </source>
</evidence>
<gene>
    <name evidence="2" type="ORF">K452DRAFT_129450</name>
</gene>
<name>A0A6A6AXM5_9PEZI</name>
<dbReference type="EMBL" id="ML995519">
    <property type="protein sequence ID" value="KAF2136510.1"/>
    <property type="molecule type" value="Genomic_DNA"/>
</dbReference>
<dbReference type="Proteomes" id="UP000799438">
    <property type="component" value="Unassembled WGS sequence"/>
</dbReference>
<dbReference type="AlphaFoldDB" id="A0A6A6AXM5"/>
<organism evidence="2 3">
    <name type="scientific">Aplosporella prunicola CBS 121167</name>
    <dbReference type="NCBI Taxonomy" id="1176127"/>
    <lineage>
        <taxon>Eukaryota</taxon>
        <taxon>Fungi</taxon>
        <taxon>Dikarya</taxon>
        <taxon>Ascomycota</taxon>
        <taxon>Pezizomycotina</taxon>
        <taxon>Dothideomycetes</taxon>
        <taxon>Dothideomycetes incertae sedis</taxon>
        <taxon>Botryosphaeriales</taxon>
        <taxon>Aplosporellaceae</taxon>
        <taxon>Aplosporella</taxon>
    </lineage>
</organism>
<feature type="chain" id="PRO_5025599916" evidence="1">
    <location>
        <begin position="19"/>
        <end position="265"/>
    </location>
</feature>
<evidence type="ECO:0000313" key="3">
    <source>
        <dbReference type="Proteomes" id="UP000799438"/>
    </source>
</evidence>
<dbReference type="OrthoDB" id="5086500at2759"/>
<protein>
    <submittedName>
        <fullName evidence="2">Uncharacterized protein</fullName>
    </submittedName>
</protein>